<organism evidence="2 3">
    <name type="scientific">Sinanodonta woodiana</name>
    <name type="common">Chinese pond mussel</name>
    <name type="synonym">Anodonta woodiana</name>
    <dbReference type="NCBI Taxonomy" id="1069815"/>
    <lineage>
        <taxon>Eukaryota</taxon>
        <taxon>Metazoa</taxon>
        <taxon>Spiralia</taxon>
        <taxon>Lophotrochozoa</taxon>
        <taxon>Mollusca</taxon>
        <taxon>Bivalvia</taxon>
        <taxon>Autobranchia</taxon>
        <taxon>Heteroconchia</taxon>
        <taxon>Palaeoheterodonta</taxon>
        <taxon>Unionida</taxon>
        <taxon>Unionoidea</taxon>
        <taxon>Unionidae</taxon>
        <taxon>Unioninae</taxon>
        <taxon>Sinanodonta</taxon>
    </lineage>
</organism>
<dbReference type="Proteomes" id="UP001634394">
    <property type="component" value="Unassembled WGS sequence"/>
</dbReference>
<sequence length="143" mass="15361">MQTRFCNPMMLGRTAGSMQQGQQGQFGAPDGTAIMGRTAQIPPPAGTNPASLPSGQGFQGMQFDQRSEIPVSRIEHEMGNVIQSVLSDLQMDNQIIPMIGSRSVPGFRLATHANNSMIPQMGMQSHGTVKTSEGRINIVTSFL</sequence>
<gene>
    <name evidence="2" type="ORF">ACJMK2_040350</name>
</gene>
<comment type="caution">
    <text evidence="2">The sequence shown here is derived from an EMBL/GenBank/DDBJ whole genome shotgun (WGS) entry which is preliminary data.</text>
</comment>
<name>A0ABD3WI51_SINWO</name>
<dbReference type="AlphaFoldDB" id="A0ABD3WI51"/>
<evidence type="ECO:0000313" key="3">
    <source>
        <dbReference type="Proteomes" id="UP001634394"/>
    </source>
</evidence>
<evidence type="ECO:0000256" key="1">
    <source>
        <dbReference type="SAM" id="MobiDB-lite"/>
    </source>
</evidence>
<keyword evidence="3" id="KW-1185">Reference proteome</keyword>
<accession>A0ABD3WI51</accession>
<dbReference type="EMBL" id="JBJQND010000007">
    <property type="protein sequence ID" value="KAL3872423.1"/>
    <property type="molecule type" value="Genomic_DNA"/>
</dbReference>
<proteinExistence type="predicted"/>
<protein>
    <submittedName>
        <fullName evidence="2">Uncharacterized protein</fullName>
    </submittedName>
</protein>
<evidence type="ECO:0000313" key="2">
    <source>
        <dbReference type="EMBL" id="KAL3872423.1"/>
    </source>
</evidence>
<reference evidence="2 3" key="1">
    <citation type="submission" date="2024-11" db="EMBL/GenBank/DDBJ databases">
        <title>Chromosome-level genome assembly of the freshwater bivalve Anodonta woodiana.</title>
        <authorList>
            <person name="Chen X."/>
        </authorList>
    </citation>
    <scope>NUCLEOTIDE SEQUENCE [LARGE SCALE GENOMIC DNA]</scope>
    <source>
        <strain evidence="2">MN2024</strain>
        <tissue evidence="2">Gills</tissue>
    </source>
</reference>
<feature type="region of interest" description="Disordered" evidence="1">
    <location>
        <begin position="16"/>
        <end position="60"/>
    </location>
</feature>